<evidence type="ECO:0000313" key="2">
    <source>
        <dbReference type="Proteomes" id="UP000559010"/>
    </source>
</evidence>
<gene>
    <name evidence="1" type="ORF">HH304_11055</name>
</gene>
<reference evidence="1 2" key="1">
    <citation type="submission" date="2020-04" db="EMBL/GenBank/DDBJ databases">
        <title>Flammeovirgaceae bacterium KN852 isolated from deep sea.</title>
        <authorList>
            <person name="Zhang D.-C."/>
        </authorList>
    </citation>
    <scope>NUCLEOTIDE SEQUENCE [LARGE SCALE GENOMIC DNA]</scope>
    <source>
        <strain evidence="1 2">KN852</strain>
    </source>
</reference>
<organism evidence="1 2">
    <name type="scientific">Marinigracilibium pacificum</name>
    <dbReference type="NCBI Taxonomy" id="2729599"/>
    <lineage>
        <taxon>Bacteria</taxon>
        <taxon>Pseudomonadati</taxon>
        <taxon>Bacteroidota</taxon>
        <taxon>Cytophagia</taxon>
        <taxon>Cytophagales</taxon>
        <taxon>Flammeovirgaceae</taxon>
        <taxon>Marinigracilibium</taxon>
    </lineage>
</organism>
<protein>
    <submittedName>
        <fullName evidence="1">DUF2141 domain-containing protein</fullName>
    </submittedName>
</protein>
<evidence type="ECO:0000313" key="1">
    <source>
        <dbReference type="EMBL" id="NMM48939.1"/>
    </source>
</evidence>
<dbReference type="Proteomes" id="UP000559010">
    <property type="component" value="Unassembled WGS sequence"/>
</dbReference>
<keyword evidence="2" id="KW-1185">Reference proteome</keyword>
<dbReference type="InterPro" id="IPR018673">
    <property type="entry name" value="DUF2141"/>
</dbReference>
<dbReference type="AlphaFoldDB" id="A0A848J3L0"/>
<comment type="caution">
    <text evidence="1">The sequence shown here is derived from an EMBL/GenBank/DDBJ whole genome shotgun (WGS) entry which is preliminary data.</text>
</comment>
<accession>A0A848J3L0</accession>
<dbReference type="EMBL" id="JABBNU010000006">
    <property type="protein sequence ID" value="NMM48939.1"/>
    <property type="molecule type" value="Genomic_DNA"/>
</dbReference>
<proteinExistence type="predicted"/>
<dbReference type="Pfam" id="PF09912">
    <property type="entry name" value="DUF2141"/>
    <property type="match status" value="1"/>
</dbReference>
<sequence length="146" mass="16437">MIAKLIILSFLLYLPFGKAPVEKDNGTLIINVDNIKSNSGNLRISVYTPSNEFLSETDLYTYQIKKIEGNIQQLSFDLPDGNYAIAVHHDVNSNGSLDKNFIGIPKEPFGFSNNILPKFRAPLFEECMIDIQKGEVKKISLHLSNY</sequence>
<dbReference type="RefSeq" id="WP_169681384.1">
    <property type="nucleotide sequence ID" value="NZ_JABBNU010000006.1"/>
</dbReference>
<name>A0A848J3L0_9BACT</name>